<accession>A0A1X0S462</accession>
<sequence length="135" mass="15185">MKHVYQPQSTITATTERIPTTTWGPFTIITIVSLVLVTCIILNCHRIRRSVTGRRAVHQSGQFEKTHKEMQQVDIESNADFSSFRSRESQNVTVPDTVYNGARSARTDSGYIHITSVHTQPVYGYAASQSLNMAR</sequence>
<evidence type="ECO:0000313" key="2">
    <source>
        <dbReference type="EMBL" id="ORE19066.1"/>
    </source>
</evidence>
<keyword evidence="1" id="KW-0472">Membrane</keyword>
<protein>
    <submittedName>
        <fullName evidence="2">Uncharacterized protein</fullName>
    </submittedName>
</protein>
<gene>
    <name evidence="2" type="ORF">BCV71DRAFT_226532</name>
</gene>
<dbReference type="AlphaFoldDB" id="A0A1X0S462"/>
<name>A0A1X0S462_RHIZD</name>
<dbReference type="EMBL" id="KV921317">
    <property type="protein sequence ID" value="ORE19066.1"/>
    <property type="molecule type" value="Genomic_DNA"/>
</dbReference>
<evidence type="ECO:0000313" key="3">
    <source>
        <dbReference type="Proteomes" id="UP000242381"/>
    </source>
</evidence>
<proteinExistence type="predicted"/>
<dbReference type="Proteomes" id="UP000242381">
    <property type="component" value="Unassembled WGS sequence"/>
</dbReference>
<evidence type="ECO:0000256" key="1">
    <source>
        <dbReference type="SAM" id="Phobius"/>
    </source>
</evidence>
<keyword evidence="1" id="KW-0812">Transmembrane</keyword>
<dbReference type="VEuPathDB" id="FungiDB:BCV72DRAFT_235146"/>
<reference evidence="2 3" key="1">
    <citation type="journal article" date="2016" name="Proc. Natl. Acad. Sci. U.S.A.">
        <title>Lipid metabolic changes in an early divergent fungus govern the establishment of a mutualistic symbiosis with endobacteria.</title>
        <authorList>
            <person name="Lastovetsky O.A."/>
            <person name="Gaspar M.L."/>
            <person name="Mondo S.J."/>
            <person name="LaButti K.M."/>
            <person name="Sandor L."/>
            <person name="Grigoriev I.V."/>
            <person name="Henry S.A."/>
            <person name="Pawlowska T.E."/>
        </authorList>
    </citation>
    <scope>NUCLEOTIDE SEQUENCE [LARGE SCALE GENOMIC DNA]</scope>
    <source>
        <strain evidence="2 3">ATCC 11559</strain>
    </source>
</reference>
<keyword evidence="1" id="KW-1133">Transmembrane helix</keyword>
<organism evidence="2 3">
    <name type="scientific">Rhizopus microsporus</name>
    <dbReference type="NCBI Taxonomy" id="58291"/>
    <lineage>
        <taxon>Eukaryota</taxon>
        <taxon>Fungi</taxon>
        <taxon>Fungi incertae sedis</taxon>
        <taxon>Mucoromycota</taxon>
        <taxon>Mucoromycotina</taxon>
        <taxon>Mucoromycetes</taxon>
        <taxon>Mucorales</taxon>
        <taxon>Mucorineae</taxon>
        <taxon>Rhizopodaceae</taxon>
        <taxon>Rhizopus</taxon>
    </lineage>
</organism>
<feature type="transmembrane region" description="Helical" evidence="1">
    <location>
        <begin position="23"/>
        <end position="45"/>
    </location>
</feature>